<reference evidence="1" key="1">
    <citation type="submission" date="2014-12" db="EMBL/GenBank/DDBJ databases">
        <title>Insight into the proteome of Arion vulgaris.</title>
        <authorList>
            <person name="Aradska J."/>
            <person name="Bulat T."/>
            <person name="Smidak R."/>
            <person name="Sarate P."/>
            <person name="Gangsoo J."/>
            <person name="Sialana F."/>
            <person name="Bilban M."/>
            <person name="Lubec G."/>
        </authorList>
    </citation>
    <scope>NUCLEOTIDE SEQUENCE</scope>
    <source>
        <tissue evidence="1">Skin</tissue>
    </source>
</reference>
<accession>A0A0B7A128</accession>
<proteinExistence type="predicted"/>
<sequence>MSFALGHRDLTNLEMKDPDISQLVAQNQTLSAELAQCQADKDLFGLCGKNCKFLIQMSLRPYPL</sequence>
<gene>
    <name evidence="1" type="primary">ORF88356</name>
</gene>
<dbReference type="EMBL" id="HACG01026946">
    <property type="protein sequence ID" value="CEK73811.1"/>
    <property type="molecule type" value="Transcribed_RNA"/>
</dbReference>
<organism evidence="1">
    <name type="scientific">Arion vulgaris</name>
    <dbReference type="NCBI Taxonomy" id="1028688"/>
    <lineage>
        <taxon>Eukaryota</taxon>
        <taxon>Metazoa</taxon>
        <taxon>Spiralia</taxon>
        <taxon>Lophotrochozoa</taxon>
        <taxon>Mollusca</taxon>
        <taxon>Gastropoda</taxon>
        <taxon>Heterobranchia</taxon>
        <taxon>Euthyneura</taxon>
        <taxon>Panpulmonata</taxon>
        <taxon>Eupulmonata</taxon>
        <taxon>Stylommatophora</taxon>
        <taxon>Helicina</taxon>
        <taxon>Arionoidea</taxon>
        <taxon>Arionidae</taxon>
        <taxon>Arion</taxon>
    </lineage>
</organism>
<evidence type="ECO:0000313" key="1">
    <source>
        <dbReference type="EMBL" id="CEK73811.1"/>
    </source>
</evidence>
<dbReference type="AlphaFoldDB" id="A0A0B7A128"/>
<protein>
    <submittedName>
        <fullName evidence="1">Uncharacterized protein</fullName>
    </submittedName>
</protein>
<name>A0A0B7A128_9EUPU</name>